<dbReference type="InterPro" id="IPR016169">
    <property type="entry name" value="FAD-bd_PCMH_sub2"/>
</dbReference>
<proteinExistence type="predicted"/>
<evidence type="ECO:0000256" key="3">
    <source>
        <dbReference type="ARBA" id="ARBA00023002"/>
    </source>
</evidence>
<dbReference type="PANTHER" id="PTHR43762:SF1">
    <property type="entry name" value="D-ARABINONO-1,4-LACTONE OXIDASE"/>
    <property type="match status" value="1"/>
</dbReference>
<dbReference type="Gene3D" id="3.30.43.10">
    <property type="entry name" value="Uridine Diphospho-n-acetylenolpyruvylglucosamine Reductase, domain 2"/>
    <property type="match status" value="1"/>
</dbReference>
<protein>
    <recommendedName>
        <fullName evidence="5">FAD-binding PCMH-type domain-containing protein</fullName>
    </recommendedName>
</protein>
<dbReference type="Proteomes" id="UP001187192">
    <property type="component" value="Unassembled WGS sequence"/>
</dbReference>
<evidence type="ECO:0000256" key="1">
    <source>
        <dbReference type="ARBA" id="ARBA00001974"/>
    </source>
</evidence>
<comment type="pathway">
    <text evidence="2">Cofactor biosynthesis; L-ascorbate biosynthesis.</text>
</comment>
<dbReference type="InterPro" id="IPR006094">
    <property type="entry name" value="Oxid_FAD_bind_N"/>
</dbReference>
<dbReference type="GO" id="GO:0003885">
    <property type="term" value="F:D-arabinono-1,4-lactone oxidase activity"/>
    <property type="evidence" value="ECO:0007669"/>
    <property type="project" value="InterPro"/>
</dbReference>
<dbReference type="Pfam" id="PF01565">
    <property type="entry name" value="FAD_binding_4"/>
    <property type="match status" value="1"/>
</dbReference>
<reference evidence="6" key="1">
    <citation type="submission" date="2023-07" db="EMBL/GenBank/DDBJ databases">
        <title>draft genome sequence of fig (Ficus carica).</title>
        <authorList>
            <person name="Takahashi T."/>
            <person name="Nishimura K."/>
        </authorList>
    </citation>
    <scope>NUCLEOTIDE SEQUENCE</scope>
</reference>
<feature type="domain" description="FAD-binding PCMH-type" evidence="5">
    <location>
        <begin position="113"/>
        <end position="448"/>
    </location>
</feature>
<dbReference type="InterPro" id="IPR007173">
    <property type="entry name" value="ALO_C"/>
</dbReference>
<dbReference type="InterPro" id="IPR016167">
    <property type="entry name" value="FAD-bd_PCMH_sub1"/>
</dbReference>
<evidence type="ECO:0000313" key="6">
    <source>
        <dbReference type="EMBL" id="GMN55489.1"/>
    </source>
</evidence>
<dbReference type="NCBIfam" id="TIGR01676">
    <property type="entry name" value="GLDHase"/>
    <property type="match status" value="1"/>
</dbReference>
<comment type="cofactor">
    <cofactor evidence="1">
        <name>FAD</name>
        <dbReference type="ChEBI" id="CHEBI:57692"/>
    </cofactor>
</comment>
<dbReference type="PANTHER" id="PTHR43762">
    <property type="entry name" value="L-GULONOLACTONE OXIDASE"/>
    <property type="match status" value="1"/>
</dbReference>
<dbReference type="InterPro" id="IPR010031">
    <property type="entry name" value="FAD_lactone_oxidase-like"/>
</dbReference>
<dbReference type="Gene3D" id="3.30.465.10">
    <property type="match status" value="2"/>
</dbReference>
<dbReference type="PROSITE" id="PS51387">
    <property type="entry name" value="FAD_PCMH"/>
    <property type="match status" value="1"/>
</dbReference>
<dbReference type="InterPro" id="IPR036318">
    <property type="entry name" value="FAD-bd_PCMH-like_sf"/>
</dbReference>
<comment type="caution">
    <text evidence="6">The sequence shown here is derived from an EMBL/GenBank/DDBJ whole genome shotgun (WGS) entry which is preliminary data.</text>
</comment>
<evidence type="ECO:0000256" key="2">
    <source>
        <dbReference type="ARBA" id="ARBA00005147"/>
    </source>
</evidence>
<dbReference type="GO" id="GO:0016633">
    <property type="term" value="F:galactonolactone dehydrogenase activity"/>
    <property type="evidence" value="ECO:0007669"/>
    <property type="project" value="InterPro"/>
</dbReference>
<feature type="compositionally biased region" description="Low complexity" evidence="4">
    <location>
        <begin position="45"/>
        <end position="55"/>
    </location>
</feature>
<dbReference type="InterPro" id="IPR016166">
    <property type="entry name" value="FAD-bd_PCMH"/>
</dbReference>
<gene>
    <name evidence="6" type="ORF">TIFTF001_024607</name>
</gene>
<dbReference type="AlphaFoldDB" id="A0AA88AMC5"/>
<dbReference type="GO" id="GO:0016020">
    <property type="term" value="C:membrane"/>
    <property type="evidence" value="ECO:0007669"/>
    <property type="project" value="InterPro"/>
</dbReference>
<evidence type="ECO:0000256" key="4">
    <source>
        <dbReference type="SAM" id="MobiDB-lite"/>
    </source>
</evidence>
<dbReference type="InterPro" id="IPR010029">
    <property type="entry name" value="GL_DH"/>
</dbReference>
<organism evidence="6 7">
    <name type="scientific">Ficus carica</name>
    <name type="common">Common fig</name>
    <dbReference type="NCBI Taxonomy" id="3494"/>
    <lineage>
        <taxon>Eukaryota</taxon>
        <taxon>Viridiplantae</taxon>
        <taxon>Streptophyta</taxon>
        <taxon>Embryophyta</taxon>
        <taxon>Tracheophyta</taxon>
        <taxon>Spermatophyta</taxon>
        <taxon>Magnoliopsida</taxon>
        <taxon>eudicotyledons</taxon>
        <taxon>Gunneridae</taxon>
        <taxon>Pentapetalae</taxon>
        <taxon>rosids</taxon>
        <taxon>fabids</taxon>
        <taxon>Rosales</taxon>
        <taxon>Moraceae</taxon>
        <taxon>Ficeae</taxon>
        <taxon>Ficus</taxon>
    </lineage>
</organism>
<sequence>MLRALTQKRALQSHLLHHYLKPLSSTTPIISTSPPNPLHPIRTLSTSSSSSSSSSSDAELRKYLGYTALLLFCGAATYYSFPFSQNAKHKKAQIFRYAPLPEDLHTVSNWSGTHEVQTRVFHQPENLEQLEKVVKEAHEKRTRIRPVGSGLSPNGIGLSRAGMVNLALMDRVLEVDKERKRVRVQAGIRVQQLVDGIKEFGITLQNFASIREQQIGGIIQRGGYFTGCIRHFLADHWMTFGRPDLMKGKTDTSVAAVSNPILDLRLSKVYTHKWGSLKSGTRFKTALCSSSSARTYVAWWVRFSEITKSKDKMSHPMTTSELFKLDTSSSASSVVFSTMGAHSQLCRIPRPCLKTHLSLSSPNRPCAMMPPPAIDLRDHDLLILVGAHGTGARLPPIDEQVISMKLVTPAKGTIEVFKEKDPELFYLARCGLGGLGVVAEVTLQCVERQELVEHTAISTIEEIKKNHKKLLSENKHVKYLYIPYTDSVVVVKCNPVSKWKGPPKFKPKYTVDEALQHVRDLYRESLKKYRGGQVTSQTEENDEQDINELSFTELRDKLLALDPLNKDHVVKVNQAEAEFWRKSEGYRVGWSDEILGFDCGGQQWVSETCFPVGTLAKPNMKDLQYIEDLKKLIEKEKIPAPAPIEQRWTARSQSRMSPASSPSEEDIFSWVGIIMYLPTSDARQRKEITDEFFHYQHLTQTRLWDHYSVYEHWAKIEVPKNKEELAALQARLRKRFPVDAYNKARKELDPHGILSNNKLDKLFPMAETV</sequence>
<evidence type="ECO:0000313" key="7">
    <source>
        <dbReference type="Proteomes" id="UP001187192"/>
    </source>
</evidence>
<dbReference type="GO" id="GO:0071949">
    <property type="term" value="F:FAD binding"/>
    <property type="evidence" value="ECO:0007669"/>
    <property type="project" value="InterPro"/>
</dbReference>
<keyword evidence="3" id="KW-0560">Oxidoreductase</keyword>
<accession>A0AA88AMC5</accession>
<feature type="region of interest" description="Disordered" evidence="4">
    <location>
        <begin position="27"/>
        <end position="55"/>
    </location>
</feature>
<dbReference type="EMBL" id="BTGU01000057">
    <property type="protein sequence ID" value="GMN55489.1"/>
    <property type="molecule type" value="Genomic_DNA"/>
</dbReference>
<evidence type="ECO:0000259" key="5">
    <source>
        <dbReference type="PROSITE" id="PS51387"/>
    </source>
</evidence>
<dbReference type="SUPFAM" id="SSF56176">
    <property type="entry name" value="FAD-binding/transporter-associated domain-like"/>
    <property type="match status" value="2"/>
</dbReference>
<keyword evidence="7" id="KW-1185">Reference proteome</keyword>
<name>A0AA88AMC5_FICCA</name>
<dbReference type="Pfam" id="PF04030">
    <property type="entry name" value="ALO"/>
    <property type="match status" value="2"/>
</dbReference>